<sequence length="222" mass="24060">MASRRAPDDPGPAQAVKVVASVAANVTVATALLYYFGFLYTQRFFSYFRVHYTVLDQSPYEILARGVDGLMMPLAGVTGVALVVLAAVRILRYRLSERAREVLLAVCTPLAAAAGLLLVTVTVYIALEPAPFREYAGLPGLAFAVGILLLILPWQRWSRPKGAPATAPGRRSPCGWRRTSWSPWACSGPSATTPRKWPSAAPSRPRQASRHDRTPPCTARAA</sequence>
<name>A0ABW2TRD5_9PSEU</name>
<keyword evidence="2" id="KW-0472">Membrane</keyword>
<evidence type="ECO:0000313" key="3">
    <source>
        <dbReference type="EMBL" id="MFC7616355.1"/>
    </source>
</evidence>
<evidence type="ECO:0000256" key="2">
    <source>
        <dbReference type="SAM" id="Phobius"/>
    </source>
</evidence>
<keyword evidence="2" id="KW-0812">Transmembrane</keyword>
<dbReference type="EMBL" id="JBHTEY010000004">
    <property type="protein sequence ID" value="MFC7616355.1"/>
    <property type="molecule type" value="Genomic_DNA"/>
</dbReference>
<gene>
    <name evidence="3" type="ORF">ACFQV2_25680</name>
</gene>
<feature type="transmembrane region" description="Helical" evidence="2">
    <location>
        <begin position="15"/>
        <end position="36"/>
    </location>
</feature>
<reference evidence="4" key="1">
    <citation type="journal article" date="2019" name="Int. J. Syst. Evol. Microbiol.">
        <title>The Global Catalogue of Microorganisms (GCM) 10K type strain sequencing project: providing services to taxonomists for standard genome sequencing and annotation.</title>
        <authorList>
            <consortium name="The Broad Institute Genomics Platform"/>
            <consortium name="The Broad Institute Genome Sequencing Center for Infectious Disease"/>
            <person name="Wu L."/>
            <person name="Ma J."/>
        </authorList>
    </citation>
    <scope>NUCLEOTIDE SEQUENCE [LARGE SCALE GENOMIC DNA]</scope>
    <source>
        <strain evidence="4">JCM 17695</strain>
    </source>
</reference>
<accession>A0ABW2TRD5</accession>
<protein>
    <submittedName>
        <fullName evidence="3">Uncharacterized protein</fullName>
    </submittedName>
</protein>
<feature type="region of interest" description="Disordered" evidence="1">
    <location>
        <begin position="162"/>
        <end position="222"/>
    </location>
</feature>
<evidence type="ECO:0000313" key="4">
    <source>
        <dbReference type="Proteomes" id="UP001596512"/>
    </source>
</evidence>
<keyword evidence="4" id="KW-1185">Reference proteome</keyword>
<comment type="caution">
    <text evidence="3">The sequence shown here is derived from an EMBL/GenBank/DDBJ whole genome shotgun (WGS) entry which is preliminary data.</text>
</comment>
<dbReference type="Proteomes" id="UP001596512">
    <property type="component" value="Unassembled WGS sequence"/>
</dbReference>
<proteinExistence type="predicted"/>
<organism evidence="3 4">
    <name type="scientific">Actinokineospora soli</name>
    <dbReference type="NCBI Taxonomy" id="1048753"/>
    <lineage>
        <taxon>Bacteria</taxon>
        <taxon>Bacillati</taxon>
        <taxon>Actinomycetota</taxon>
        <taxon>Actinomycetes</taxon>
        <taxon>Pseudonocardiales</taxon>
        <taxon>Pseudonocardiaceae</taxon>
        <taxon>Actinokineospora</taxon>
    </lineage>
</organism>
<evidence type="ECO:0000256" key="1">
    <source>
        <dbReference type="SAM" id="MobiDB-lite"/>
    </source>
</evidence>
<feature type="transmembrane region" description="Helical" evidence="2">
    <location>
        <begin position="70"/>
        <end position="91"/>
    </location>
</feature>
<keyword evidence="2" id="KW-1133">Transmembrane helix</keyword>
<feature type="transmembrane region" description="Helical" evidence="2">
    <location>
        <begin position="132"/>
        <end position="152"/>
    </location>
</feature>
<feature type="transmembrane region" description="Helical" evidence="2">
    <location>
        <begin position="103"/>
        <end position="126"/>
    </location>
</feature>